<name>A0A0D3IXN1_EMIH1</name>
<feature type="compositionally biased region" description="Basic and acidic residues" evidence="1">
    <location>
        <begin position="189"/>
        <end position="201"/>
    </location>
</feature>
<organism evidence="2 3">
    <name type="scientific">Emiliania huxleyi (strain CCMP1516)</name>
    <dbReference type="NCBI Taxonomy" id="280463"/>
    <lineage>
        <taxon>Eukaryota</taxon>
        <taxon>Haptista</taxon>
        <taxon>Haptophyta</taxon>
        <taxon>Prymnesiophyceae</taxon>
        <taxon>Isochrysidales</taxon>
        <taxon>Noelaerhabdaceae</taxon>
        <taxon>Emiliania</taxon>
    </lineage>
</organism>
<dbReference type="GeneID" id="17262121"/>
<evidence type="ECO:0000313" key="2">
    <source>
        <dbReference type="EnsemblProtists" id="EOD16016"/>
    </source>
</evidence>
<dbReference type="KEGG" id="ehx:EMIHUDRAFT_451622"/>
<accession>A0A0D3IXN1</accession>
<reference evidence="2" key="2">
    <citation type="submission" date="2024-10" db="UniProtKB">
        <authorList>
            <consortium name="EnsemblProtists"/>
        </authorList>
    </citation>
    <scope>IDENTIFICATION</scope>
</reference>
<dbReference type="RefSeq" id="XP_005768445.1">
    <property type="nucleotide sequence ID" value="XM_005768388.1"/>
</dbReference>
<keyword evidence="3" id="KW-1185">Reference proteome</keyword>
<feature type="region of interest" description="Disordered" evidence="1">
    <location>
        <begin position="1"/>
        <end position="22"/>
    </location>
</feature>
<evidence type="ECO:0000313" key="3">
    <source>
        <dbReference type="Proteomes" id="UP000013827"/>
    </source>
</evidence>
<dbReference type="PaxDb" id="2903-EOD16016"/>
<proteinExistence type="predicted"/>
<dbReference type="EnsemblProtists" id="EOD16016">
    <property type="protein sequence ID" value="EOD16016"/>
    <property type="gene ID" value="EMIHUDRAFT_451622"/>
</dbReference>
<dbReference type="HOGENOM" id="CLU_984945_0_0_1"/>
<evidence type="ECO:0000256" key="1">
    <source>
        <dbReference type="SAM" id="MobiDB-lite"/>
    </source>
</evidence>
<feature type="region of interest" description="Disordered" evidence="1">
    <location>
        <begin position="43"/>
        <end position="80"/>
    </location>
</feature>
<sequence>MGCGNSKGYEIDLDPPVATKPPAATAEYGAGAAAPFRLSMGTGAEAGSITPEGTFTARTETTNDGSESPRSEIGDILPLTPKRDSDAKLLDHNFMLTSLPRGGMGLGMPVAYEAPQMPASMSAALGPVGRQPHSSSGSSPRADEPGLEGPPTPLGGFGLRPAFSAVANPALDPAYLTLPRHQMGSPRYAQEREEEAKELSSRHSSQRESNSYSDSSSEEEEEEEAPTRAKPAFKLNMSAVERDEVDGSKPVAAPHTCKEDILKNLMAEGESREAAAGGKISSI</sequence>
<protein>
    <submittedName>
        <fullName evidence="2">Uncharacterized protein</fullName>
    </submittedName>
</protein>
<dbReference type="AlphaFoldDB" id="A0A0D3IXN1"/>
<feature type="region of interest" description="Disordered" evidence="1">
    <location>
        <begin position="177"/>
        <end position="253"/>
    </location>
</feature>
<dbReference type="Proteomes" id="UP000013827">
    <property type="component" value="Unassembled WGS sequence"/>
</dbReference>
<reference evidence="3" key="1">
    <citation type="journal article" date="2013" name="Nature">
        <title>Pan genome of the phytoplankton Emiliania underpins its global distribution.</title>
        <authorList>
            <person name="Read B.A."/>
            <person name="Kegel J."/>
            <person name="Klute M.J."/>
            <person name="Kuo A."/>
            <person name="Lefebvre S.C."/>
            <person name="Maumus F."/>
            <person name="Mayer C."/>
            <person name="Miller J."/>
            <person name="Monier A."/>
            <person name="Salamov A."/>
            <person name="Young J."/>
            <person name="Aguilar M."/>
            <person name="Claverie J.M."/>
            <person name="Frickenhaus S."/>
            <person name="Gonzalez K."/>
            <person name="Herman E.K."/>
            <person name="Lin Y.C."/>
            <person name="Napier J."/>
            <person name="Ogata H."/>
            <person name="Sarno A.F."/>
            <person name="Shmutz J."/>
            <person name="Schroeder D."/>
            <person name="de Vargas C."/>
            <person name="Verret F."/>
            <person name="von Dassow P."/>
            <person name="Valentin K."/>
            <person name="Van de Peer Y."/>
            <person name="Wheeler G."/>
            <person name="Dacks J.B."/>
            <person name="Delwiche C.F."/>
            <person name="Dyhrman S.T."/>
            <person name="Glockner G."/>
            <person name="John U."/>
            <person name="Richards T."/>
            <person name="Worden A.Z."/>
            <person name="Zhang X."/>
            <person name="Grigoriev I.V."/>
            <person name="Allen A.E."/>
            <person name="Bidle K."/>
            <person name="Borodovsky M."/>
            <person name="Bowler C."/>
            <person name="Brownlee C."/>
            <person name="Cock J.M."/>
            <person name="Elias M."/>
            <person name="Gladyshev V.N."/>
            <person name="Groth M."/>
            <person name="Guda C."/>
            <person name="Hadaegh A."/>
            <person name="Iglesias-Rodriguez M.D."/>
            <person name="Jenkins J."/>
            <person name="Jones B.M."/>
            <person name="Lawson T."/>
            <person name="Leese F."/>
            <person name="Lindquist E."/>
            <person name="Lobanov A."/>
            <person name="Lomsadze A."/>
            <person name="Malik S.B."/>
            <person name="Marsh M.E."/>
            <person name="Mackinder L."/>
            <person name="Mock T."/>
            <person name="Mueller-Roeber B."/>
            <person name="Pagarete A."/>
            <person name="Parker M."/>
            <person name="Probert I."/>
            <person name="Quesneville H."/>
            <person name="Raines C."/>
            <person name="Rensing S.A."/>
            <person name="Riano-Pachon D.M."/>
            <person name="Richier S."/>
            <person name="Rokitta S."/>
            <person name="Shiraiwa Y."/>
            <person name="Soanes D.M."/>
            <person name="van der Giezen M."/>
            <person name="Wahlund T.M."/>
            <person name="Williams B."/>
            <person name="Wilson W."/>
            <person name="Wolfe G."/>
            <person name="Wurch L.L."/>
        </authorList>
    </citation>
    <scope>NUCLEOTIDE SEQUENCE</scope>
</reference>
<feature type="compositionally biased region" description="Polar residues" evidence="1">
    <location>
        <begin position="51"/>
        <end position="66"/>
    </location>
</feature>
<feature type="region of interest" description="Disordered" evidence="1">
    <location>
        <begin position="122"/>
        <end position="161"/>
    </location>
</feature>